<proteinExistence type="predicted"/>
<keyword evidence="1" id="KW-0732">Signal</keyword>
<evidence type="ECO:0000313" key="3">
    <source>
        <dbReference type="Proteomes" id="UP001610818"/>
    </source>
</evidence>
<dbReference type="Proteomes" id="UP001610818">
    <property type="component" value="Unassembled WGS sequence"/>
</dbReference>
<organism evidence="2 3">
    <name type="scientific">Streptomyces longisporoflavus</name>
    <dbReference type="NCBI Taxonomy" id="28044"/>
    <lineage>
        <taxon>Bacteria</taxon>
        <taxon>Bacillati</taxon>
        <taxon>Actinomycetota</taxon>
        <taxon>Actinomycetes</taxon>
        <taxon>Kitasatosporales</taxon>
        <taxon>Streptomycetaceae</taxon>
        <taxon>Streptomyces</taxon>
    </lineage>
</organism>
<feature type="signal peptide" evidence="1">
    <location>
        <begin position="1"/>
        <end position="28"/>
    </location>
</feature>
<sequence length="162" mass="16959">MHIRKTAAIGVTALAALSGIAMAPAAHAQGGETTSTKVWNFYPGGGAGSTRTGEIDFTVTTVKDSKGRIARVTGSLSGHNNVQGQALGIKMDFTQPYVVSGNSTRQHLRGKVVLQSCLAKHLPVCGPSSTVTFDAIVNMYGPQTPATAKSSNSKLWPIYKTK</sequence>
<reference evidence="2 3" key="1">
    <citation type="submission" date="2024-10" db="EMBL/GenBank/DDBJ databases">
        <title>The Natural Products Discovery Center: Release of the First 8490 Sequenced Strains for Exploring Actinobacteria Biosynthetic Diversity.</title>
        <authorList>
            <person name="Kalkreuter E."/>
            <person name="Kautsar S.A."/>
            <person name="Yang D."/>
            <person name="Bader C.D."/>
            <person name="Teijaro C.N."/>
            <person name="Fluegel L."/>
            <person name="Davis C.M."/>
            <person name="Simpson J.R."/>
            <person name="Lauterbach L."/>
            <person name="Steele A.D."/>
            <person name="Gui C."/>
            <person name="Meng S."/>
            <person name="Li G."/>
            <person name="Viehrig K."/>
            <person name="Ye F."/>
            <person name="Su P."/>
            <person name="Kiefer A.F."/>
            <person name="Nichols A."/>
            <person name="Cepeda A.J."/>
            <person name="Yan W."/>
            <person name="Fan B."/>
            <person name="Jiang Y."/>
            <person name="Adhikari A."/>
            <person name="Zheng C.-J."/>
            <person name="Schuster L."/>
            <person name="Cowan T.M."/>
            <person name="Smanski M.J."/>
            <person name="Chevrette M.G."/>
            <person name="De Carvalho L.P.S."/>
            <person name="Shen B."/>
        </authorList>
    </citation>
    <scope>NUCLEOTIDE SEQUENCE [LARGE SCALE GENOMIC DNA]</scope>
    <source>
        <strain evidence="2 3">NPDC017990</strain>
    </source>
</reference>
<dbReference type="EMBL" id="JBIRGQ010000001">
    <property type="protein sequence ID" value="MFH8544627.1"/>
    <property type="molecule type" value="Genomic_DNA"/>
</dbReference>
<comment type="caution">
    <text evidence="2">The sequence shown here is derived from an EMBL/GenBank/DDBJ whole genome shotgun (WGS) entry which is preliminary data.</text>
</comment>
<accession>A0ABW7QI42</accession>
<keyword evidence="3" id="KW-1185">Reference proteome</keyword>
<feature type="chain" id="PRO_5045301709" evidence="1">
    <location>
        <begin position="29"/>
        <end position="162"/>
    </location>
</feature>
<evidence type="ECO:0000256" key="1">
    <source>
        <dbReference type="SAM" id="SignalP"/>
    </source>
</evidence>
<evidence type="ECO:0000313" key="2">
    <source>
        <dbReference type="EMBL" id="MFH8544627.1"/>
    </source>
</evidence>
<dbReference type="RefSeq" id="WP_397708581.1">
    <property type="nucleotide sequence ID" value="NZ_JBIRGN010000001.1"/>
</dbReference>
<name>A0ABW7QI42_9ACTN</name>
<gene>
    <name evidence="2" type="ORF">ACH4F9_06395</name>
</gene>
<protein>
    <submittedName>
        <fullName evidence="2">Uncharacterized protein</fullName>
    </submittedName>
</protein>